<gene>
    <name evidence="1" type="ORF">GTC17262_15560</name>
</gene>
<evidence type="ECO:0000313" key="1">
    <source>
        <dbReference type="EMBL" id="BFO81365.1"/>
    </source>
</evidence>
<sequence>MEQEENVFFIDVLNILPETAECLIQAPSIENTIIKEMLKKTNCAYFEKLTLNKYIKEKNINEESINSFGVYIQKMEIRKGGIKLFVLYDGCEYGIVSKLFKIPEWFKSKYIPETCMVSDEW</sequence>
<name>A0AB33JMF1_9BACT</name>
<proteinExistence type="predicted"/>
<dbReference type="AlphaFoldDB" id="A0AB33JMF1"/>
<dbReference type="EMBL" id="AP035789">
    <property type="protein sequence ID" value="BFO81365.1"/>
    <property type="molecule type" value="Genomic_DNA"/>
</dbReference>
<accession>A0AB33JMF1</accession>
<reference evidence="1" key="1">
    <citation type="submission" date="2024-07" db="EMBL/GenBank/DDBJ databases">
        <title>Complete genome sequence of Prevotella sp. YM-2024 GTC17262.</title>
        <authorList>
            <person name="Hayashi M."/>
            <person name="Muto Y."/>
            <person name="Tanaka K."/>
            <person name="Niwa H."/>
        </authorList>
    </citation>
    <scope>NUCLEOTIDE SEQUENCE</scope>
    <source>
        <strain evidence="1">GTC17262</strain>
    </source>
</reference>
<organism evidence="1">
    <name type="scientific">Prevotella sp. GTC17262</name>
    <dbReference type="NCBI Taxonomy" id="3236797"/>
    <lineage>
        <taxon>Bacteria</taxon>
        <taxon>Pseudomonadati</taxon>
        <taxon>Bacteroidota</taxon>
        <taxon>Bacteroidia</taxon>
        <taxon>Bacteroidales</taxon>
        <taxon>Prevotellaceae</taxon>
        <taxon>Prevotella</taxon>
    </lineage>
</organism>
<protein>
    <submittedName>
        <fullName evidence="1">Uncharacterized protein</fullName>
    </submittedName>
</protein>